<feature type="region of interest" description="Disordered" evidence="6">
    <location>
        <begin position="1080"/>
        <end position="1124"/>
    </location>
</feature>
<feature type="transmembrane region" description="Helical" evidence="7">
    <location>
        <begin position="212"/>
        <end position="232"/>
    </location>
</feature>
<gene>
    <name evidence="8" type="primary">Necator_chrII.g6722</name>
    <name evidence="8" type="ORF">RB195_018929</name>
</gene>
<dbReference type="Proteomes" id="UP001303046">
    <property type="component" value="Unassembled WGS sequence"/>
</dbReference>
<keyword evidence="3 7" id="KW-1133">Transmembrane helix</keyword>
<comment type="caution">
    <text evidence="8">The sequence shown here is derived from an EMBL/GenBank/DDBJ whole genome shotgun (WGS) entry which is preliminary data.</text>
</comment>
<organism evidence="8 9">
    <name type="scientific">Necator americanus</name>
    <name type="common">Human hookworm</name>
    <dbReference type="NCBI Taxonomy" id="51031"/>
    <lineage>
        <taxon>Eukaryota</taxon>
        <taxon>Metazoa</taxon>
        <taxon>Ecdysozoa</taxon>
        <taxon>Nematoda</taxon>
        <taxon>Chromadorea</taxon>
        <taxon>Rhabditida</taxon>
        <taxon>Rhabditina</taxon>
        <taxon>Rhabditomorpha</taxon>
        <taxon>Strongyloidea</taxon>
        <taxon>Ancylostomatidae</taxon>
        <taxon>Bunostominae</taxon>
        <taxon>Necator</taxon>
    </lineage>
</organism>
<feature type="transmembrane region" description="Helical" evidence="7">
    <location>
        <begin position="239"/>
        <end position="260"/>
    </location>
</feature>
<feature type="compositionally biased region" description="Polar residues" evidence="6">
    <location>
        <begin position="847"/>
        <end position="859"/>
    </location>
</feature>
<dbReference type="PANTHER" id="PTHR23423">
    <property type="entry name" value="ORGANIC SOLUTE TRANSPORTER-RELATED"/>
    <property type="match status" value="1"/>
</dbReference>
<feature type="transmembrane region" description="Helical" evidence="7">
    <location>
        <begin position="46"/>
        <end position="71"/>
    </location>
</feature>
<sequence length="1253" mass="140391">MADGVRVAAVVKLMESIVVLPDKNCTERMDTPSAREFLTNLEPFQVVLLTIASSFTLIVYILALVHWYYVYSFVSIETRRNKLYWLVTLFPVSTGCCLVGMLAPRTSLIMTAVGILYYLMCLFVIVSLCRHLFGGRSSFSNSLQFESRPIDFRSPPLCCLIPFLPTAESSERNIRRLEWLVLQAPVVRAVIIVSDIIAVAEMREEAKAFLRYSDIFSVGSLMLAIFGVHTLARVTSNKLSEYCFLTVFRFVDVSLLFFSAQQPMIFQNILLRFDLIKCGPLLTAQENATFVCNFVTICEMFVMCLLATVLLAPRRNAMFDSHRLLKTPSSFHGTEVSEIGEQCLAIPAGQFVDIEYADDVVMFASSSAKLKKVANLASKLPAAYRLRLALTKLTRIGFLVGPPVVGGAVVECVAVVETSRHHRPCSHSRVVGVFDSGPKRHPLDSPWRPAQTVYLQRENSVHRQTLEAQPQEEAEFRQGFSCLDHIQIVSRVNEVYREYRLRLVLTFVDYEKIFDSVNTVSAGRSREENRTATKQKEDTIHQERLLDGGEQLESSQIIEALSYVHLVRSVDVGNDSKKELNRRMRPAWAAFAPAGNARLGLEILLSFHAIFVAIFKLDAHSKAAIKTIGRSSCDSGDISTEMDELRRVKRELKRLRTAIPPLPTPDTLYDDMVDNCRNIMRTIESLDGLRSDIEYFYNSNLRYGELKREAQILERKAEICKLKFQSLRQHLRLLFSVVPILKAMSALAWRAKMQEPQSYVRRDGQEKELLTSQKEIEIIVNDQLQGMNEFFTAIRGIRSSCLNMERGQKESLNVRILETVQFISATVTDIKEQMERVGANQVHDEAQPTTSSSTLGDNFSQTVESCQMATNEKDRGESSEQAKIASNAEYMEAVEMEYEKARDDPKEAAIRAEIKSLETELTNVQKRLRELARKRTCRQREYEAGVYRTEERKMRCVFCEWIPRDAKRPRGRPPTRWGDVFATLKDQLRAQLDTAQGPRQRHSRNLRTPWMTMARETSGRDARTSSEDGPSKYQKFYGSLGGYACSQQSIYVSCQCPTFCSAYDNAHAGYRSFPDYKTWSRRHHHKRRHHKKKFQVSEPDSEELPLQESSTSAPRSSTHSWENEDLWEKKFVNSNSKTKTSESGTEELPEIDSAEIAAARARMRGHVEKAESLQAPATLPNTGARPPIGGGGVGIGSGLGVGPIGVSSGLGIGAPGIGGLGGQGGIFGISSGVGVGVPGVGPIGISSGLGIGR</sequence>
<evidence type="ECO:0000256" key="6">
    <source>
        <dbReference type="SAM" id="MobiDB-lite"/>
    </source>
</evidence>
<evidence type="ECO:0000256" key="3">
    <source>
        <dbReference type="ARBA" id="ARBA00022989"/>
    </source>
</evidence>
<dbReference type="EMBL" id="JAVFWL010000002">
    <property type="protein sequence ID" value="KAK6735962.1"/>
    <property type="molecule type" value="Genomic_DNA"/>
</dbReference>
<feature type="transmembrane region" description="Helical" evidence="7">
    <location>
        <begin position="115"/>
        <end position="133"/>
    </location>
</feature>
<reference evidence="8 9" key="1">
    <citation type="submission" date="2023-08" db="EMBL/GenBank/DDBJ databases">
        <title>A Necator americanus chromosomal reference genome.</title>
        <authorList>
            <person name="Ilik V."/>
            <person name="Petrzelkova K.J."/>
            <person name="Pardy F."/>
            <person name="Fuh T."/>
            <person name="Niatou-Singa F.S."/>
            <person name="Gouil Q."/>
            <person name="Baker L."/>
            <person name="Ritchie M.E."/>
            <person name="Jex A.R."/>
            <person name="Gazzola D."/>
            <person name="Li H."/>
            <person name="Toshio Fujiwara R."/>
            <person name="Zhan B."/>
            <person name="Aroian R.V."/>
            <person name="Pafco B."/>
            <person name="Schwarz E.M."/>
        </authorList>
    </citation>
    <scope>NUCLEOTIDE SEQUENCE [LARGE SCALE GENOMIC DNA]</scope>
    <source>
        <strain evidence="8 9">Aroian</strain>
        <tissue evidence="8">Whole animal</tissue>
    </source>
</reference>
<evidence type="ECO:0000256" key="4">
    <source>
        <dbReference type="ARBA" id="ARBA00023136"/>
    </source>
</evidence>
<keyword evidence="5" id="KW-0175">Coiled coil</keyword>
<evidence type="ECO:0000256" key="7">
    <source>
        <dbReference type="SAM" id="Phobius"/>
    </source>
</evidence>
<evidence type="ECO:0000256" key="2">
    <source>
        <dbReference type="ARBA" id="ARBA00022692"/>
    </source>
</evidence>
<dbReference type="SMART" id="SM01417">
    <property type="entry name" value="Solute_trans_a"/>
    <property type="match status" value="1"/>
</dbReference>
<feature type="coiled-coil region" evidence="5">
    <location>
        <begin position="907"/>
        <end position="934"/>
    </location>
</feature>
<name>A0ABR1CBV3_NECAM</name>
<keyword evidence="2 7" id="KW-0812">Transmembrane</keyword>
<feature type="compositionally biased region" description="Low complexity" evidence="6">
    <location>
        <begin position="1109"/>
        <end position="1120"/>
    </location>
</feature>
<protein>
    <submittedName>
        <fullName evidence="8">Uncharacterized protein</fullName>
    </submittedName>
</protein>
<keyword evidence="9" id="KW-1185">Reference proteome</keyword>
<keyword evidence="4 7" id="KW-0472">Membrane</keyword>
<evidence type="ECO:0000256" key="5">
    <source>
        <dbReference type="SAM" id="Coils"/>
    </source>
</evidence>
<feature type="compositionally biased region" description="Basic residues" evidence="6">
    <location>
        <begin position="1080"/>
        <end position="1094"/>
    </location>
</feature>
<dbReference type="Pfam" id="PF03619">
    <property type="entry name" value="Solute_trans_a"/>
    <property type="match status" value="1"/>
</dbReference>
<feature type="transmembrane region" description="Helical" evidence="7">
    <location>
        <begin position="83"/>
        <end position="103"/>
    </location>
</feature>
<dbReference type="InterPro" id="IPR005178">
    <property type="entry name" value="Ostalpha/TMEM184C"/>
</dbReference>
<evidence type="ECO:0000313" key="9">
    <source>
        <dbReference type="Proteomes" id="UP001303046"/>
    </source>
</evidence>
<feature type="region of interest" description="Disordered" evidence="6">
    <location>
        <begin position="839"/>
        <end position="859"/>
    </location>
</feature>
<evidence type="ECO:0000256" key="1">
    <source>
        <dbReference type="ARBA" id="ARBA00004141"/>
    </source>
</evidence>
<proteinExistence type="predicted"/>
<evidence type="ECO:0000313" key="8">
    <source>
        <dbReference type="EMBL" id="KAK6735962.1"/>
    </source>
</evidence>
<comment type="subcellular location">
    <subcellularLocation>
        <location evidence="1">Membrane</location>
        <topology evidence="1">Multi-pass membrane protein</topology>
    </subcellularLocation>
</comment>
<accession>A0ABR1CBV3</accession>
<feature type="transmembrane region" description="Helical" evidence="7">
    <location>
        <begin position="288"/>
        <end position="312"/>
    </location>
</feature>